<evidence type="ECO:0000313" key="5">
    <source>
        <dbReference type="Proteomes" id="UP000602198"/>
    </source>
</evidence>
<dbReference type="PANTHER" id="PTHR30055:SF153">
    <property type="entry name" value="HTH-TYPE TRANSCRIPTIONAL REPRESSOR RV3405C"/>
    <property type="match status" value="1"/>
</dbReference>
<dbReference type="EMBL" id="JAERRJ010000002">
    <property type="protein sequence ID" value="MBL1074164.1"/>
    <property type="molecule type" value="Genomic_DNA"/>
</dbReference>
<dbReference type="PRINTS" id="PR00455">
    <property type="entry name" value="HTHTETR"/>
</dbReference>
<keyword evidence="5" id="KW-1185">Reference proteome</keyword>
<evidence type="ECO:0000256" key="1">
    <source>
        <dbReference type="ARBA" id="ARBA00023125"/>
    </source>
</evidence>
<protein>
    <submittedName>
        <fullName evidence="4">Helix-turn-helix transcriptional regulator</fullName>
    </submittedName>
</protein>
<feature type="domain" description="HTH tetR-type" evidence="3">
    <location>
        <begin position="13"/>
        <end position="73"/>
    </location>
</feature>
<dbReference type="SUPFAM" id="SSF46689">
    <property type="entry name" value="Homeodomain-like"/>
    <property type="match status" value="1"/>
</dbReference>
<proteinExistence type="predicted"/>
<dbReference type="RefSeq" id="WP_201944986.1">
    <property type="nucleotide sequence ID" value="NZ_JAERRJ010000002.1"/>
</dbReference>
<dbReference type="InterPro" id="IPR050109">
    <property type="entry name" value="HTH-type_TetR-like_transc_reg"/>
</dbReference>
<evidence type="ECO:0000313" key="4">
    <source>
        <dbReference type="EMBL" id="MBL1074164.1"/>
    </source>
</evidence>
<organism evidence="4 5">
    <name type="scientific">Nocardia acididurans</name>
    <dbReference type="NCBI Taxonomy" id="2802282"/>
    <lineage>
        <taxon>Bacteria</taxon>
        <taxon>Bacillati</taxon>
        <taxon>Actinomycetota</taxon>
        <taxon>Actinomycetes</taxon>
        <taxon>Mycobacteriales</taxon>
        <taxon>Nocardiaceae</taxon>
        <taxon>Nocardia</taxon>
    </lineage>
</organism>
<gene>
    <name evidence="4" type="ORF">JK358_07120</name>
</gene>
<evidence type="ECO:0000256" key="2">
    <source>
        <dbReference type="PROSITE-ProRule" id="PRU00335"/>
    </source>
</evidence>
<keyword evidence="1 2" id="KW-0238">DNA-binding</keyword>
<reference evidence="4 5" key="1">
    <citation type="submission" date="2021-01" db="EMBL/GenBank/DDBJ databases">
        <title>WGS of actinomycetes isolated from Thailand.</title>
        <authorList>
            <person name="Thawai C."/>
        </authorList>
    </citation>
    <scope>NUCLEOTIDE SEQUENCE [LARGE SCALE GENOMIC DNA]</scope>
    <source>
        <strain evidence="4 5">LPG 2</strain>
    </source>
</reference>
<sequence length="199" mass="21459">MRNLVEMMLTSAAVEDEPALDAARALFLEFGIRRTTMGDVTRRAGISSATLYRRYPGKDALVGAVIQREARRFILAVDGRVDKSADPEQQLVDGWAALIGELSGNALLRRLLETDAETLLPQIVSAGGPILALGRAYIADNILRLQADGRLADFDADQIAEILARLAATFAVVPVGVIPLDPEGAREFARTHLARLTPG</sequence>
<dbReference type="Pfam" id="PF00440">
    <property type="entry name" value="TetR_N"/>
    <property type="match status" value="1"/>
</dbReference>
<dbReference type="PROSITE" id="PS50977">
    <property type="entry name" value="HTH_TETR_2"/>
    <property type="match status" value="1"/>
</dbReference>
<comment type="caution">
    <text evidence="4">The sequence shown here is derived from an EMBL/GenBank/DDBJ whole genome shotgun (WGS) entry which is preliminary data.</text>
</comment>
<dbReference type="InterPro" id="IPR009057">
    <property type="entry name" value="Homeodomain-like_sf"/>
</dbReference>
<feature type="DNA-binding region" description="H-T-H motif" evidence="2">
    <location>
        <begin position="36"/>
        <end position="55"/>
    </location>
</feature>
<accession>A0ABS1M1S8</accession>
<dbReference type="Proteomes" id="UP000602198">
    <property type="component" value="Unassembled WGS sequence"/>
</dbReference>
<evidence type="ECO:0000259" key="3">
    <source>
        <dbReference type="PROSITE" id="PS50977"/>
    </source>
</evidence>
<dbReference type="Gene3D" id="1.10.357.10">
    <property type="entry name" value="Tetracycline Repressor, domain 2"/>
    <property type="match status" value="1"/>
</dbReference>
<dbReference type="InterPro" id="IPR001647">
    <property type="entry name" value="HTH_TetR"/>
</dbReference>
<name>A0ABS1M1S8_9NOCA</name>
<dbReference type="PANTHER" id="PTHR30055">
    <property type="entry name" value="HTH-TYPE TRANSCRIPTIONAL REGULATOR RUTR"/>
    <property type="match status" value="1"/>
</dbReference>